<dbReference type="NCBIfam" id="TIGR00756">
    <property type="entry name" value="PPR"/>
    <property type="match status" value="8"/>
</dbReference>
<dbReference type="PROSITE" id="PS51375">
    <property type="entry name" value="PPR"/>
    <property type="match status" value="8"/>
</dbReference>
<feature type="repeat" description="PPR" evidence="3">
    <location>
        <begin position="303"/>
        <end position="337"/>
    </location>
</feature>
<evidence type="ECO:0000256" key="3">
    <source>
        <dbReference type="PROSITE-ProRule" id="PRU00708"/>
    </source>
</evidence>
<dbReference type="Gramene" id="MELO3C023572.2.1">
    <property type="protein sequence ID" value="MELO3C023572.2.1"/>
    <property type="gene ID" value="MELO3C023572.2"/>
</dbReference>
<evidence type="ECO:0000313" key="4">
    <source>
        <dbReference type="EnsemblPlants" id="MELO3C023572.2.1"/>
    </source>
</evidence>
<organism evidence="4">
    <name type="scientific">Cucumis melo</name>
    <name type="common">Muskmelon</name>
    <dbReference type="NCBI Taxonomy" id="3656"/>
    <lineage>
        <taxon>Eukaryota</taxon>
        <taxon>Viridiplantae</taxon>
        <taxon>Streptophyta</taxon>
        <taxon>Embryophyta</taxon>
        <taxon>Tracheophyta</taxon>
        <taxon>Spermatophyta</taxon>
        <taxon>Magnoliopsida</taxon>
        <taxon>eudicotyledons</taxon>
        <taxon>Gunneridae</taxon>
        <taxon>Pentapetalae</taxon>
        <taxon>rosids</taxon>
        <taxon>fabids</taxon>
        <taxon>Cucurbitales</taxon>
        <taxon>Cucurbitaceae</taxon>
        <taxon>Benincaseae</taxon>
        <taxon>Cucumis</taxon>
    </lineage>
</organism>
<dbReference type="AlphaFoldDB" id="A0A9I9DUY7"/>
<dbReference type="GO" id="GO:0003729">
    <property type="term" value="F:mRNA binding"/>
    <property type="evidence" value="ECO:0007669"/>
    <property type="project" value="InterPro"/>
</dbReference>
<name>A0A9I9DUY7_CUCME</name>
<dbReference type="InterPro" id="IPR016024">
    <property type="entry name" value="ARM-type_fold"/>
</dbReference>
<evidence type="ECO:0000256" key="2">
    <source>
        <dbReference type="ARBA" id="ARBA00022737"/>
    </source>
</evidence>
<feature type="repeat" description="PPR" evidence="3">
    <location>
        <begin position="268"/>
        <end position="302"/>
    </location>
</feature>
<dbReference type="PANTHER" id="PTHR47874">
    <property type="entry name" value="EXPRESSED PROTEIN"/>
    <property type="match status" value="1"/>
</dbReference>
<comment type="similarity">
    <text evidence="1">Belongs to the PPR family. P subfamily.</text>
</comment>
<feature type="repeat" description="PPR" evidence="3">
    <location>
        <begin position="197"/>
        <end position="231"/>
    </location>
</feature>
<dbReference type="Gene3D" id="1.25.40.10">
    <property type="entry name" value="Tetratricopeptide repeat domain"/>
    <property type="match status" value="4"/>
</dbReference>
<proteinExistence type="inferred from homology"/>
<dbReference type="InterPro" id="IPR002885">
    <property type="entry name" value="PPR_rpt"/>
</dbReference>
<protein>
    <recommendedName>
        <fullName evidence="5">Pentatricopeptide repeat-containing protein At3g53170</fullName>
    </recommendedName>
</protein>
<evidence type="ECO:0000256" key="1">
    <source>
        <dbReference type="ARBA" id="ARBA00007626"/>
    </source>
</evidence>
<keyword evidence="2" id="KW-0677">Repeat</keyword>
<sequence>MELYLHSPDATIFRCFSTSFTSTVISMTSMSSTPYFISSSHSRSLKRSSTQSSDALQRDPKKGLSRILRKDAAIKAIEKKANSKKYNNLWPKAVLEALDEAIQENLWETALKIFGLLRQQQWYEPRCQTYTKLLMLLGKCRQPEQASLLFEIMFSEGLKPSIDVYTALVSAYGQSGLLHKAISTVDEMKSVSDCKPDVHTYSILIDCCTRLRRFDLLKELLADMSYLGITCNTVTYNTIINGFGKAKMFEQMESLLLEMIESDSCPPDLITFNTFIRAYGNSEQIEKMEKWYDEFQLMGIEPDVWTYNTMISSYGKAGMYDKMKSVLNFMEKRFFSPTIVTMNTIIDTFGRTGNIEEMEEYFKKMKFQGMKPNSVTYCSLVNAYGKSGDLEKIDSILRQIENSDVVPDTPLFNCLINAYGQAGDVRKMGELFLEMKENKCVPDGITFATMIRALKAQGMTEAAQRLENKLIATNDGEVNWCLFMILHNSVLILAP</sequence>
<reference evidence="4" key="1">
    <citation type="submission" date="2023-03" db="UniProtKB">
        <authorList>
            <consortium name="EnsemblPlants"/>
        </authorList>
    </citation>
    <scope>IDENTIFICATION</scope>
</reference>
<dbReference type="InterPro" id="IPR011990">
    <property type="entry name" value="TPR-like_helical_dom_sf"/>
</dbReference>
<evidence type="ECO:0008006" key="5">
    <source>
        <dbReference type="Google" id="ProtNLM"/>
    </source>
</evidence>
<dbReference type="InterPro" id="IPR044179">
    <property type="entry name" value="PPR5-like"/>
</dbReference>
<dbReference type="EnsemblPlants" id="MELO3C023572.2.1">
    <property type="protein sequence ID" value="MELO3C023572.2.1"/>
    <property type="gene ID" value="MELO3C023572.2"/>
</dbReference>
<dbReference type="Pfam" id="PF01535">
    <property type="entry name" value="PPR"/>
    <property type="match status" value="2"/>
</dbReference>
<feature type="repeat" description="PPR" evidence="3">
    <location>
        <begin position="126"/>
        <end position="160"/>
    </location>
</feature>
<accession>A0A9I9DUY7</accession>
<feature type="repeat" description="PPR" evidence="3">
    <location>
        <begin position="408"/>
        <end position="442"/>
    </location>
</feature>
<feature type="repeat" description="PPR" evidence="3">
    <location>
        <begin position="232"/>
        <end position="266"/>
    </location>
</feature>
<dbReference type="SUPFAM" id="SSF48371">
    <property type="entry name" value="ARM repeat"/>
    <property type="match status" value="1"/>
</dbReference>
<feature type="repeat" description="PPR" evidence="3">
    <location>
        <begin position="373"/>
        <end position="407"/>
    </location>
</feature>
<feature type="repeat" description="PPR" evidence="3">
    <location>
        <begin position="338"/>
        <end position="372"/>
    </location>
</feature>
<dbReference type="PANTHER" id="PTHR47874:SF6">
    <property type="entry name" value="PENTATRICOPEPTIDE REPEAT-CONTAINING PROTEIN"/>
    <property type="match status" value="1"/>
</dbReference>
<dbReference type="Pfam" id="PF13041">
    <property type="entry name" value="PPR_2"/>
    <property type="match status" value="4"/>
</dbReference>